<dbReference type="Pfam" id="PF09335">
    <property type="entry name" value="VTT_dom"/>
    <property type="match status" value="1"/>
</dbReference>
<feature type="transmembrane region" description="Helical" evidence="7">
    <location>
        <begin position="391"/>
        <end position="410"/>
    </location>
</feature>
<comment type="subcellular location">
    <subcellularLocation>
        <location evidence="1">Cell membrane</location>
        <topology evidence="1">Multi-pass membrane protein</topology>
    </subcellularLocation>
</comment>
<evidence type="ECO:0000259" key="9">
    <source>
        <dbReference type="Pfam" id="PF14067"/>
    </source>
</evidence>
<dbReference type="InterPro" id="IPR025902">
    <property type="entry name" value="LssY-like-C_dom"/>
</dbReference>
<evidence type="ECO:0000256" key="1">
    <source>
        <dbReference type="ARBA" id="ARBA00004651"/>
    </source>
</evidence>
<keyword evidence="5 7" id="KW-1133">Transmembrane helix</keyword>
<feature type="transmembrane region" description="Helical" evidence="7">
    <location>
        <begin position="293"/>
        <end position="319"/>
    </location>
</feature>
<evidence type="ECO:0000313" key="10">
    <source>
        <dbReference type="EMBL" id="SEB10152.1"/>
    </source>
</evidence>
<evidence type="ECO:0000313" key="11">
    <source>
        <dbReference type="Proteomes" id="UP000198638"/>
    </source>
</evidence>
<name>A0A1H4GND5_9BURK</name>
<feature type="transmembrane region" description="Helical" evidence="7">
    <location>
        <begin position="59"/>
        <end position="80"/>
    </location>
</feature>
<organism evidence="10 11">
    <name type="scientific">Paraburkholderia sartisoli</name>
    <dbReference type="NCBI Taxonomy" id="83784"/>
    <lineage>
        <taxon>Bacteria</taxon>
        <taxon>Pseudomonadati</taxon>
        <taxon>Pseudomonadota</taxon>
        <taxon>Betaproteobacteria</taxon>
        <taxon>Burkholderiales</taxon>
        <taxon>Burkholderiaceae</taxon>
        <taxon>Paraburkholderia</taxon>
    </lineage>
</organism>
<evidence type="ECO:0000256" key="3">
    <source>
        <dbReference type="ARBA" id="ARBA00022475"/>
    </source>
</evidence>
<keyword evidence="4 7" id="KW-0812">Transmembrane</keyword>
<feature type="transmembrane region" description="Helical" evidence="7">
    <location>
        <begin position="242"/>
        <end position="262"/>
    </location>
</feature>
<evidence type="ECO:0000256" key="4">
    <source>
        <dbReference type="ARBA" id="ARBA00022692"/>
    </source>
</evidence>
<feature type="domain" description="VTT" evidence="8">
    <location>
        <begin position="39"/>
        <end position="162"/>
    </location>
</feature>
<keyword evidence="11" id="KW-1185">Reference proteome</keyword>
<dbReference type="Gene3D" id="1.20.144.10">
    <property type="entry name" value="Phosphatidic acid phosphatase type 2/haloperoxidase"/>
    <property type="match status" value="1"/>
</dbReference>
<keyword evidence="6 7" id="KW-0472">Membrane</keyword>
<reference evidence="11" key="1">
    <citation type="submission" date="2016-10" db="EMBL/GenBank/DDBJ databases">
        <authorList>
            <person name="Varghese N."/>
            <person name="Submissions S."/>
        </authorList>
    </citation>
    <scope>NUCLEOTIDE SEQUENCE [LARGE SCALE GENOMIC DNA]</scope>
    <source>
        <strain evidence="11">LMG 24000</strain>
    </source>
</reference>
<dbReference type="PANTHER" id="PTHR30353:SF15">
    <property type="entry name" value="INNER MEMBRANE PROTEIN YABI"/>
    <property type="match status" value="1"/>
</dbReference>
<dbReference type="PANTHER" id="PTHR30353">
    <property type="entry name" value="INNER MEMBRANE PROTEIN DEDA-RELATED"/>
    <property type="match status" value="1"/>
</dbReference>
<evidence type="ECO:0000259" key="8">
    <source>
        <dbReference type="Pfam" id="PF09335"/>
    </source>
</evidence>
<feature type="transmembrane region" description="Helical" evidence="7">
    <location>
        <begin position="416"/>
        <end position="438"/>
    </location>
</feature>
<evidence type="ECO:0000256" key="2">
    <source>
        <dbReference type="ARBA" id="ARBA00010792"/>
    </source>
</evidence>
<feature type="transmembrane region" description="Helical" evidence="7">
    <location>
        <begin position="144"/>
        <end position="169"/>
    </location>
</feature>
<gene>
    <name evidence="10" type="ORF">SAMN05192564_106113</name>
</gene>
<dbReference type="InterPro" id="IPR032818">
    <property type="entry name" value="DedA-like"/>
</dbReference>
<comment type="similarity">
    <text evidence="2">Belongs to the DedA family.</text>
</comment>
<feature type="transmembrane region" description="Helical" evidence="7">
    <location>
        <begin position="18"/>
        <end position="39"/>
    </location>
</feature>
<dbReference type="EMBL" id="FNRQ01000006">
    <property type="protein sequence ID" value="SEB10152.1"/>
    <property type="molecule type" value="Genomic_DNA"/>
</dbReference>
<feature type="transmembrane region" description="Helical" evidence="7">
    <location>
        <begin position="366"/>
        <end position="382"/>
    </location>
</feature>
<dbReference type="SUPFAM" id="SSF48317">
    <property type="entry name" value="Acid phosphatase/Vanadium-dependent haloperoxidase"/>
    <property type="match status" value="1"/>
</dbReference>
<feature type="transmembrane region" description="Helical" evidence="7">
    <location>
        <begin position="175"/>
        <end position="197"/>
    </location>
</feature>
<feature type="transmembrane region" description="Helical" evidence="7">
    <location>
        <begin position="326"/>
        <end position="346"/>
    </location>
</feature>
<accession>A0A1H4GND5</accession>
<evidence type="ECO:0000256" key="7">
    <source>
        <dbReference type="SAM" id="Phobius"/>
    </source>
</evidence>
<dbReference type="InterPro" id="IPR036938">
    <property type="entry name" value="PAP2/HPO_sf"/>
</dbReference>
<dbReference type="GO" id="GO:0005886">
    <property type="term" value="C:plasma membrane"/>
    <property type="evidence" value="ECO:0007669"/>
    <property type="project" value="UniProtKB-SubCell"/>
</dbReference>
<protein>
    <submittedName>
        <fullName evidence="10">Undecaprenyl-diphosphatase</fullName>
    </submittedName>
</protein>
<dbReference type="STRING" id="83784.SAMN05192564_106113"/>
<feature type="domain" description="LssY-like C-terminal" evidence="9">
    <location>
        <begin position="498"/>
        <end position="617"/>
    </location>
</feature>
<dbReference type="AlphaFoldDB" id="A0A1H4GND5"/>
<sequence>MEHAYFELLHFLTANPSWALAVVVLAAFFEAIAVIGTFVPGSTAMFIAGALVGTGTLNLGWVLVCAIVGAIAGDAASYWFGIRHKTTIARLWPFSSHPGILIAGEKYFEKHGAKSVIFARFIAPIRAIVPVVAGMMGMSQLRFFAFNILSALLWAPAHILPGVVFGASLELAGAVSFRLVIVAAIFVAIGWMTVKLIGVSVSHARNWTDVSRRRMLHWARHNPHATGRLVLRVLDPDNPATGLIIAISMLLLVAGAVFVSTMNDVARGNPLVQVDTSVYRFLRSFHASLYDHAIFLLSTLGSALTLSMLALAVVIWMAFERRWRTILYWLIAVVFSQVLILAIQIAARGLTTASVASSVRAFPSNHVAGAVVIYGFLAFLLVRRVGLLSRILVTTATAAIVAAVALAGLYSGLFSFSAALGGAALATIWVFLVALTAVWRHPSNPSPRPFMPLVFLVLIGVAVVAQLDATRRSEWMDAAKPAPAIVVTPAQWTDRIWRTFSCYRSDMEGDRQEPITVQWTASADQVRTQLLSRGWVAGTPLSARSVLSLVSPDVSAVDLPALPKLNNGEPSTLVFIRPDASRDQRDVLRFWSTNYAVEHRRGIAPTPIWLGSVVHERLRRPTWPFNVLRPDLRVEPMILDRSTTSSWNDLQIARSTGCKGVPVTLIASRAQ</sequence>
<feature type="transmembrane region" description="Helical" evidence="7">
    <location>
        <begin position="450"/>
        <end position="467"/>
    </location>
</feature>
<dbReference type="Proteomes" id="UP000198638">
    <property type="component" value="Unassembled WGS sequence"/>
</dbReference>
<dbReference type="Pfam" id="PF14067">
    <property type="entry name" value="LssY_C"/>
    <property type="match status" value="1"/>
</dbReference>
<proteinExistence type="inferred from homology"/>
<dbReference type="RefSeq" id="WP_090535412.1">
    <property type="nucleotide sequence ID" value="NZ_FNRQ01000006.1"/>
</dbReference>
<evidence type="ECO:0000256" key="6">
    <source>
        <dbReference type="ARBA" id="ARBA00023136"/>
    </source>
</evidence>
<dbReference type="OrthoDB" id="9780918at2"/>
<dbReference type="InterPro" id="IPR032816">
    <property type="entry name" value="VTT_dom"/>
</dbReference>
<keyword evidence="3" id="KW-1003">Cell membrane</keyword>
<evidence type="ECO:0000256" key="5">
    <source>
        <dbReference type="ARBA" id="ARBA00022989"/>
    </source>
</evidence>